<organism evidence="9 10">
    <name type="scientific">Gilvimarinus algae</name>
    <dbReference type="NCBI Taxonomy" id="3058037"/>
    <lineage>
        <taxon>Bacteria</taxon>
        <taxon>Pseudomonadati</taxon>
        <taxon>Pseudomonadota</taxon>
        <taxon>Gammaproteobacteria</taxon>
        <taxon>Cellvibrionales</taxon>
        <taxon>Cellvibrionaceae</taxon>
        <taxon>Gilvimarinus</taxon>
    </lineage>
</organism>
<evidence type="ECO:0000313" key="10">
    <source>
        <dbReference type="Proteomes" id="UP001168380"/>
    </source>
</evidence>
<reference evidence="9" key="1">
    <citation type="submission" date="2023-07" db="EMBL/GenBank/DDBJ databases">
        <title>Gilvimarinus algae sp. nov., isolated from the surface of Kelp.</title>
        <authorList>
            <person name="Sun Y.Y."/>
            <person name="Gong Y."/>
            <person name="Du Z.J."/>
        </authorList>
    </citation>
    <scope>NUCLEOTIDE SEQUENCE</scope>
    <source>
        <strain evidence="9">SDUM040014</strain>
    </source>
</reference>
<keyword evidence="10" id="KW-1185">Reference proteome</keyword>
<keyword evidence="7" id="KW-0653">Protein transport</keyword>
<proteinExistence type="inferred from homology"/>
<dbReference type="Gene3D" id="3.30.420.270">
    <property type="match status" value="1"/>
</dbReference>
<dbReference type="RefSeq" id="WP_302713111.1">
    <property type="nucleotide sequence ID" value="NZ_JAULRT010000052.1"/>
</dbReference>
<dbReference type="Proteomes" id="UP001168380">
    <property type="component" value="Unassembled WGS sequence"/>
</dbReference>
<keyword evidence="7" id="KW-0813">Transport</keyword>
<dbReference type="PANTHER" id="PTHR30558">
    <property type="entry name" value="EXBD MEMBRANE COMPONENT OF PMF-DRIVEN MACROMOLECULE IMPORT SYSTEM"/>
    <property type="match status" value="1"/>
</dbReference>
<comment type="caution">
    <text evidence="9">The sequence shown here is derived from an EMBL/GenBank/DDBJ whole genome shotgun (WGS) entry which is preliminary data.</text>
</comment>
<dbReference type="Pfam" id="PF02472">
    <property type="entry name" value="ExbD"/>
    <property type="match status" value="1"/>
</dbReference>
<evidence type="ECO:0000313" key="9">
    <source>
        <dbReference type="EMBL" id="MDO3382710.1"/>
    </source>
</evidence>
<evidence type="ECO:0000256" key="3">
    <source>
        <dbReference type="ARBA" id="ARBA00022475"/>
    </source>
</evidence>
<comment type="subcellular location">
    <subcellularLocation>
        <location evidence="1">Cell membrane</location>
        <topology evidence="1">Single-pass membrane protein</topology>
    </subcellularLocation>
    <subcellularLocation>
        <location evidence="7">Cell membrane</location>
        <topology evidence="7">Single-pass type II membrane protein</topology>
    </subcellularLocation>
</comment>
<keyword evidence="5 8" id="KW-1133">Transmembrane helix</keyword>
<evidence type="ECO:0000256" key="8">
    <source>
        <dbReference type="SAM" id="Phobius"/>
    </source>
</evidence>
<dbReference type="InterPro" id="IPR003400">
    <property type="entry name" value="ExbD"/>
</dbReference>
<dbReference type="PANTHER" id="PTHR30558:SF3">
    <property type="entry name" value="BIOPOLYMER TRANSPORT PROTEIN EXBD-RELATED"/>
    <property type="match status" value="1"/>
</dbReference>
<dbReference type="EMBL" id="JAULRT010000052">
    <property type="protein sequence ID" value="MDO3382710.1"/>
    <property type="molecule type" value="Genomic_DNA"/>
</dbReference>
<name>A0ABT8TFE0_9GAMM</name>
<feature type="transmembrane region" description="Helical" evidence="8">
    <location>
        <begin position="12"/>
        <end position="31"/>
    </location>
</feature>
<protein>
    <submittedName>
        <fullName evidence="9">Biopolymer transporter ExbD</fullName>
    </submittedName>
</protein>
<comment type="similarity">
    <text evidence="2 7">Belongs to the ExbD/TolR family.</text>
</comment>
<evidence type="ECO:0000256" key="2">
    <source>
        <dbReference type="ARBA" id="ARBA00005811"/>
    </source>
</evidence>
<keyword evidence="4 7" id="KW-0812">Transmembrane</keyword>
<keyword evidence="6 8" id="KW-0472">Membrane</keyword>
<evidence type="ECO:0000256" key="5">
    <source>
        <dbReference type="ARBA" id="ARBA00022989"/>
    </source>
</evidence>
<gene>
    <name evidence="9" type="ORF">QWI16_11060</name>
</gene>
<keyword evidence="3" id="KW-1003">Cell membrane</keyword>
<evidence type="ECO:0000256" key="1">
    <source>
        <dbReference type="ARBA" id="ARBA00004162"/>
    </source>
</evidence>
<evidence type="ECO:0000256" key="4">
    <source>
        <dbReference type="ARBA" id="ARBA00022692"/>
    </source>
</evidence>
<evidence type="ECO:0000256" key="7">
    <source>
        <dbReference type="RuleBase" id="RU003879"/>
    </source>
</evidence>
<accession>A0ABT8TFE0</accession>
<sequence>MQFRRQSREEDSINLTPLIDVVFLLLIFFMVSTTFTKETHLEIDLPEAVGEAAPNREEPLEIIVSAEGNYSVNGQSLVNNQSATLRSALTEVSGGNSDQPLIITADAKAPHEFVVRAMDSAGQLGFVNLSITTRRPEGDTE</sequence>
<evidence type="ECO:0000256" key="6">
    <source>
        <dbReference type="ARBA" id="ARBA00023136"/>
    </source>
</evidence>